<evidence type="ECO:0000313" key="4">
    <source>
        <dbReference type="Proteomes" id="UP000295807"/>
    </source>
</evidence>
<gene>
    <name evidence="3" type="ORF">EDD80_102376</name>
</gene>
<feature type="transmembrane region" description="Helical" evidence="1">
    <location>
        <begin position="86"/>
        <end position="109"/>
    </location>
</feature>
<name>A0A4R3KYV8_9SPHI</name>
<evidence type="ECO:0000313" key="3">
    <source>
        <dbReference type="EMBL" id="TCS89182.1"/>
    </source>
</evidence>
<feature type="domain" description="DUF6249" evidence="2">
    <location>
        <begin position="7"/>
        <end position="110"/>
    </location>
</feature>
<accession>A0A4R3KYV8</accession>
<proteinExistence type="predicted"/>
<dbReference type="InterPro" id="IPR046216">
    <property type="entry name" value="DUF6249"/>
</dbReference>
<dbReference type="Pfam" id="PF19762">
    <property type="entry name" value="DUF6249"/>
    <property type="match status" value="1"/>
</dbReference>
<keyword evidence="1" id="KW-1133">Transmembrane helix</keyword>
<dbReference type="AlphaFoldDB" id="A0A4R3KYV8"/>
<keyword evidence="1" id="KW-0812">Transmembrane</keyword>
<comment type="caution">
    <text evidence="3">The sequence shown here is derived from an EMBL/GenBank/DDBJ whole genome shotgun (WGS) entry which is preliminary data.</text>
</comment>
<feature type="transmembrane region" description="Helical" evidence="1">
    <location>
        <begin position="50"/>
        <end position="74"/>
    </location>
</feature>
<evidence type="ECO:0000259" key="2">
    <source>
        <dbReference type="Pfam" id="PF19762"/>
    </source>
</evidence>
<reference evidence="3 4" key="1">
    <citation type="submission" date="2019-03" db="EMBL/GenBank/DDBJ databases">
        <title>Genomic Encyclopedia of Type Strains, Phase IV (KMG-IV): sequencing the most valuable type-strain genomes for metagenomic binning, comparative biology and taxonomic classification.</title>
        <authorList>
            <person name="Goeker M."/>
        </authorList>
    </citation>
    <scope>NUCLEOTIDE SEQUENCE [LARGE SCALE GENOMIC DNA]</scope>
    <source>
        <strain evidence="3 4">DSM 21100</strain>
    </source>
</reference>
<sequence>MNADVVVFLVPIISTIAICALIFGIRYFINREKMAMIERGLSSVEKKRNYSLMLAFGLLFVGFGTGLFIAFLLTEVAFGYLSTENAVAIYFSMIFIFGGLGLTASYLISEKKEREKEERNY</sequence>
<keyword evidence="1" id="KW-0472">Membrane</keyword>
<dbReference type="RefSeq" id="WP_132128267.1">
    <property type="nucleotide sequence ID" value="NZ_CP042432.1"/>
</dbReference>
<organism evidence="3 4">
    <name type="scientific">Anseongella ginsenosidimutans</name>
    <dbReference type="NCBI Taxonomy" id="496056"/>
    <lineage>
        <taxon>Bacteria</taxon>
        <taxon>Pseudomonadati</taxon>
        <taxon>Bacteroidota</taxon>
        <taxon>Sphingobacteriia</taxon>
        <taxon>Sphingobacteriales</taxon>
        <taxon>Sphingobacteriaceae</taxon>
        <taxon>Anseongella</taxon>
    </lineage>
</organism>
<protein>
    <recommendedName>
        <fullName evidence="2">DUF6249 domain-containing protein</fullName>
    </recommendedName>
</protein>
<evidence type="ECO:0000256" key="1">
    <source>
        <dbReference type="SAM" id="Phobius"/>
    </source>
</evidence>
<dbReference type="Proteomes" id="UP000295807">
    <property type="component" value="Unassembled WGS sequence"/>
</dbReference>
<keyword evidence="4" id="KW-1185">Reference proteome</keyword>
<dbReference type="OrthoDB" id="678489at2"/>
<feature type="transmembrane region" description="Helical" evidence="1">
    <location>
        <begin position="6"/>
        <end position="29"/>
    </location>
</feature>
<dbReference type="EMBL" id="SMAD01000002">
    <property type="protein sequence ID" value="TCS89182.1"/>
    <property type="molecule type" value="Genomic_DNA"/>
</dbReference>